<feature type="region of interest" description="Disordered" evidence="5">
    <location>
        <begin position="218"/>
        <end position="262"/>
    </location>
</feature>
<gene>
    <name evidence="6" type="ORF">DSPE1174_LOCUS2725</name>
</gene>
<evidence type="ECO:0000256" key="2">
    <source>
        <dbReference type="ARBA" id="ARBA00022478"/>
    </source>
</evidence>
<reference evidence="6" key="1">
    <citation type="submission" date="2021-01" db="EMBL/GenBank/DDBJ databases">
        <authorList>
            <person name="Corre E."/>
            <person name="Pelletier E."/>
            <person name="Niang G."/>
            <person name="Scheremetjew M."/>
            <person name="Finn R."/>
            <person name="Kale V."/>
            <person name="Holt S."/>
            <person name="Cochrane G."/>
            <person name="Meng A."/>
            <person name="Brown T."/>
            <person name="Cohen L."/>
        </authorList>
    </citation>
    <scope>NUCLEOTIDE SEQUENCE</scope>
    <source>
        <strain evidence="6">CCMP1381</strain>
    </source>
</reference>
<dbReference type="GO" id="GO:0006362">
    <property type="term" value="P:transcription elongation by RNA polymerase I"/>
    <property type="evidence" value="ECO:0007669"/>
    <property type="project" value="TreeGrafter"/>
</dbReference>
<evidence type="ECO:0000256" key="3">
    <source>
        <dbReference type="ARBA" id="ARBA00023163"/>
    </source>
</evidence>
<organism evidence="6">
    <name type="scientific">Octactis speculum</name>
    <dbReference type="NCBI Taxonomy" id="3111310"/>
    <lineage>
        <taxon>Eukaryota</taxon>
        <taxon>Sar</taxon>
        <taxon>Stramenopiles</taxon>
        <taxon>Ochrophyta</taxon>
        <taxon>Dictyochophyceae</taxon>
        <taxon>Dictyochales</taxon>
        <taxon>Dictyochaceae</taxon>
        <taxon>Octactis</taxon>
    </lineage>
</organism>
<accession>A0A7S2ARY2</accession>
<dbReference type="Gene3D" id="2.40.50.1060">
    <property type="match status" value="1"/>
</dbReference>
<evidence type="ECO:0000256" key="5">
    <source>
        <dbReference type="SAM" id="MobiDB-lite"/>
    </source>
</evidence>
<keyword evidence="2" id="KW-0240">DNA-directed RNA polymerase</keyword>
<dbReference type="InterPro" id="IPR045113">
    <property type="entry name" value="Rpb7-like"/>
</dbReference>
<evidence type="ECO:0000256" key="1">
    <source>
        <dbReference type="ARBA" id="ARBA00004123"/>
    </source>
</evidence>
<evidence type="ECO:0008006" key="7">
    <source>
        <dbReference type="Google" id="ProtNLM"/>
    </source>
</evidence>
<comment type="subcellular location">
    <subcellularLocation>
        <location evidence="1">Nucleus</location>
    </subcellularLocation>
</comment>
<evidence type="ECO:0000313" key="6">
    <source>
        <dbReference type="EMBL" id="CAD9375914.1"/>
    </source>
</evidence>
<dbReference type="PANTHER" id="PTHR12709:SF5">
    <property type="entry name" value="DNA-DIRECTED RNA POLYMERASE I SUBUNIT RPA43"/>
    <property type="match status" value="1"/>
</dbReference>
<name>A0A7S2ARY2_9STRA</name>
<protein>
    <recommendedName>
        <fullName evidence="7">RPA43 OB domain-containing protein</fullName>
    </recommendedName>
</protein>
<dbReference type="GO" id="GO:0005736">
    <property type="term" value="C:RNA polymerase I complex"/>
    <property type="evidence" value="ECO:0007669"/>
    <property type="project" value="TreeGrafter"/>
</dbReference>
<dbReference type="PANTHER" id="PTHR12709">
    <property type="entry name" value="DNA-DIRECTED RNA POLYMERASE II, III"/>
    <property type="match status" value="1"/>
</dbReference>
<keyword evidence="4" id="KW-0539">Nucleus</keyword>
<evidence type="ECO:0000256" key="4">
    <source>
        <dbReference type="ARBA" id="ARBA00023242"/>
    </source>
</evidence>
<dbReference type="Gene3D" id="3.30.1490.120">
    <property type="entry name" value="RNA polymerase Rpb7-like, N-terminal domain"/>
    <property type="match status" value="1"/>
</dbReference>
<dbReference type="InterPro" id="IPR036898">
    <property type="entry name" value="RNA_pol_Rpb7-like_N_sf"/>
</dbReference>
<proteinExistence type="predicted"/>
<keyword evidence="3" id="KW-0804">Transcription</keyword>
<feature type="compositionally biased region" description="Basic residues" evidence="5">
    <location>
        <begin position="252"/>
        <end position="262"/>
    </location>
</feature>
<dbReference type="GO" id="GO:0006352">
    <property type="term" value="P:DNA-templated transcription initiation"/>
    <property type="evidence" value="ECO:0007669"/>
    <property type="project" value="InterPro"/>
</dbReference>
<sequence length="262" mass="28368">MTGSPSPFKELEVVIRLSLLPEALHNVRGHIRAQLLQQLLRYNEDFGGVIVSFSKIAPKSHCGQLVCDEPHIHVDVGTTAYVFAPSLTTELIARTTKVSATHISLLAYGIFNVTIAAADVGSAHVISEDGADWICRHERDSDGAQDIRSGTHVRLRVKKTHHAEGLLAIDGELMGVLNTTPASVTMTSSTTTASTTSMTSSADAIVGDMIPMATCITPSENKTVSPAGEGKETDASVRKRKKERKTKDEKKVKKKKKKRETL</sequence>
<dbReference type="AlphaFoldDB" id="A0A7S2ARY2"/>
<dbReference type="EMBL" id="HBGS01005298">
    <property type="protein sequence ID" value="CAD9375914.1"/>
    <property type="molecule type" value="Transcribed_RNA"/>
</dbReference>